<organism evidence="1 2">
    <name type="scientific">Nemania bipapillata</name>
    <dbReference type="NCBI Taxonomy" id="110536"/>
    <lineage>
        <taxon>Eukaryota</taxon>
        <taxon>Fungi</taxon>
        <taxon>Dikarya</taxon>
        <taxon>Ascomycota</taxon>
        <taxon>Pezizomycotina</taxon>
        <taxon>Sordariomycetes</taxon>
        <taxon>Xylariomycetidae</taxon>
        <taxon>Xylariales</taxon>
        <taxon>Xylariaceae</taxon>
        <taxon>Nemania</taxon>
    </lineage>
</organism>
<dbReference type="EMBL" id="JAPESX010000473">
    <property type="protein sequence ID" value="KAJ8121126.1"/>
    <property type="molecule type" value="Genomic_DNA"/>
</dbReference>
<name>A0ACC2J149_9PEZI</name>
<reference evidence="1" key="1">
    <citation type="submission" date="2022-11" db="EMBL/GenBank/DDBJ databases">
        <title>Genome Sequence of Nemania bipapillata.</title>
        <authorList>
            <person name="Buettner E."/>
        </authorList>
    </citation>
    <scope>NUCLEOTIDE SEQUENCE</scope>
    <source>
        <strain evidence="1">CP14</strain>
    </source>
</reference>
<sequence>MHSSRRDNQVTEALKRAGYQLSTADLRRALTPMFRIATPIFVIARLEGKDLWDMLPEEKKPMPPFFDHKNNPPLVVEIVRFRKAVGDCPQEGSLDHPDYKSWILVDADIYNILAGGLDMEIDIDEDEEDEDMGERDERNHLIESMQEMTLETPNN</sequence>
<evidence type="ECO:0000313" key="1">
    <source>
        <dbReference type="EMBL" id="KAJ8121126.1"/>
    </source>
</evidence>
<accession>A0ACC2J149</accession>
<keyword evidence="2" id="KW-1185">Reference proteome</keyword>
<comment type="caution">
    <text evidence="1">The sequence shown here is derived from an EMBL/GenBank/DDBJ whole genome shotgun (WGS) entry which is preliminary data.</text>
</comment>
<dbReference type="Proteomes" id="UP001153334">
    <property type="component" value="Unassembled WGS sequence"/>
</dbReference>
<evidence type="ECO:0000313" key="2">
    <source>
        <dbReference type="Proteomes" id="UP001153334"/>
    </source>
</evidence>
<proteinExistence type="predicted"/>
<protein>
    <submittedName>
        <fullName evidence="1">Uncharacterized protein</fullName>
    </submittedName>
</protein>
<gene>
    <name evidence="1" type="ORF">ONZ43_g2344</name>
</gene>